<name>S4NWU8_9NEOP</name>
<accession>S4NWU8</accession>
<feature type="transmembrane region" description="Helical" evidence="1">
    <location>
        <begin position="58"/>
        <end position="76"/>
    </location>
</feature>
<organism evidence="2">
    <name type="scientific">Pararge aegeria</name>
    <name type="common">speckled wood butterfly</name>
    <dbReference type="NCBI Taxonomy" id="116150"/>
    <lineage>
        <taxon>Eukaryota</taxon>
        <taxon>Metazoa</taxon>
        <taxon>Ecdysozoa</taxon>
        <taxon>Arthropoda</taxon>
        <taxon>Hexapoda</taxon>
        <taxon>Insecta</taxon>
        <taxon>Pterygota</taxon>
        <taxon>Neoptera</taxon>
        <taxon>Endopterygota</taxon>
        <taxon>Lepidoptera</taxon>
        <taxon>Glossata</taxon>
        <taxon>Ditrysia</taxon>
        <taxon>Papilionoidea</taxon>
        <taxon>Nymphalidae</taxon>
        <taxon>Satyrinae</taxon>
        <taxon>Satyrini</taxon>
        <taxon>Parargina</taxon>
        <taxon>Pararge</taxon>
    </lineage>
</organism>
<reference evidence="2" key="2">
    <citation type="submission" date="2013-05" db="EMBL/GenBank/DDBJ databases">
        <authorList>
            <person name="Carter J.-M."/>
            <person name="Baker S.C."/>
            <person name="Pink R."/>
            <person name="Carter D.R.F."/>
            <person name="Collins A."/>
            <person name="Tomlin J."/>
            <person name="Gibbs M."/>
            <person name="Breuker C.J."/>
        </authorList>
    </citation>
    <scope>NUCLEOTIDE SEQUENCE</scope>
    <source>
        <tissue evidence="2">Ovary</tissue>
    </source>
</reference>
<keyword evidence="1" id="KW-1133">Transmembrane helix</keyword>
<dbReference type="EMBL" id="GAIX01009324">
    <property type="protein sequence ID" value="JAA83236.1"/>
    <property type="molecule type" value="Transcribed_RNA"/>
</dbReference>
<feature type="non-terminal residue" evidence="2">
    <location>
        <position position="1"/>
    </location>
</feature>
<protein>
    <submittedName>
        <fullName evidence="2">Uncharacterized protein</fullName>
    </submittedName>
</protein>
<keyword evidence="1" id="KW-0472">Membrane</keyword>
<keyword evidence="1" id="KW-0812">Transmembrane</keyword>
<proteinExistence type="predicted"/>
<evidence type="ECO:0000256" key="1">
    <source>
        <dbReference type="SAM" id="Phobius"/>
    </source>
</evidence>
<dbReference type="AlphaFoldDB" id="S4NWU8"/>
<sequence>VDWNVAALDISFSDFRLRSVKTKSYCIRCALLITVVKYLTTCYKSMYNTLLWCETFNINFQIIFSYTLYFLVLISIF</sequence>
<feature type="transmembrane region" description="Helical" evidence="1">
    <location>
        <begin position="25"/>
        <end position="46"/>
    </location>
</feature>
<reference evidence="2" key="1">
    <citation type="journal article" date="2013" name="BMC Genomics">
        <title>Unscrambling butterfly oogenesis.</title>
        <authorList>
            <person name="Carter J.M."/>
            <person name="Baker S.C."/>
            <person name="Pink R."/>
            <person name="Carter D.R."/>
            <person name="Collins A."/>
            <person name="Tomlin J."/>
            <person name="Gibbs M."/>
            <person name="Breuker C.J."/>
        </authorList>
    </citation>
    <scope>NUCLEOTIDE SEQUENCE</scope>
    <source>
        <tissue evidence="2">Ovary</tissue>
    </source>
</reference>
<evidence type="ECO:0000313" key="2">
    <source>
        <dbReference type="EMBL" id="JAA83236.1"/>
    </source>
</evidence>